<dbReference type="EMBL" id="CM037153">
    <property type="protein sequence ID" value="KAH7856336.1"/>
    <property type="molecule type" value="Genomic_DNA"/>
</dbReference>
<keyword evidence="2" id="KW-1185">Reference proteome</keyword>
<name>A0ACB7YS97_9ERIC</name>
<gene>
    <name evidence="1" type="ORF">Vadar_000259</name>
</gene>
<sequence>MGTDHKKVFSFAEVSSHNNPKDCWVIVNAKVYNVTNFLTDHPGGEEVLLAHVGKDASEEFEDAGHGSVARLMLDEFYVGEIDQSSTMPTKKAHIATPKQPRDNEEKSPDNITNLLRLLVPVGVCVVAVVGIHLYT</sequence>
<organism evidence="1 2">
    <name type="scientific">Vaccinium darrowii</name>
    <dbReference type="NCBI Taxonomy" id="229202"/>
    <lineage>
        <taxon>Eukaryota</taxon>
        <taxon>Viridiplantae</taxon>
        <taxon>Streptophyta</taxon>
        <taxon>Embryophyta</taxon>
        <taxon>Tracheophyta</taxon>
        <taxon>Spermatophyta</taxon>
        <taxon>Magnoliopsida</taxon>
        <taxon>eudicotyledons</taxon>
        <taxon>Gunneridae</taxon>
        <taxon>Pentapetalae</taxon>
        <taxon>asterids</taxon>
        <taxon>Ericales</taxon>
        <taxon>Ericaceae</taxon>
        <taxon>Vaccinioideae</taxon>
        <taxon>Vaccinieae</taxon>
        <taxon>Vaccinium</taxon>
    </lineage>
</organism>
<comment type="caution">
    <text evidence="1">The sequence shown here is derived from an EMBL/GenBank/DDBJ whole genome shotgun (WGS) entry which is preliminary data.</text>
</comment>
<accession>A0ACB7YS97</accession>
<dbReference type="Proteomes" id="UP000828048">
    <property type="component" value="Chromosome 3"/>
</dbReference>
<proteinExistence type="predicted"/>
<reference evidence="1 2" key="1">
    <citation type="journal article" date="2021" name="Hortic Res">
        <title>High-quality reference genome and annotation aids understanding of berry development for evergreen blueberry (Vaccinium darrowii).</title>
        <authorList>
            <person name="Yu J."/>
            <person name="Hulse-Kemp A.M."/>
            <person name="Babiker E."/>
            <person name="Staton M."/>
        </authorList>
    </citation>
    <scope>NUCLEOTIDE SEQUENCE [LARGE SCALE GENOMIC DNA]</scope>
    <source>
        <strain evidence="2">cv. NJ 8807/NJ 8810</strain>
        <tissue evidence="1">Young leaf</tissue>
    </source>
</reference>
<evidence type="ECO:0000313" key="1">
    <source>
        <dbReference type="EMBL" id="KAH7856336.1"/>
    </source>
</evidence>
<evidence type="ECO:0000313" key="2">
    <source>
        <dbReference type="Proteomes" id="UP000828048"/>
    </source>
</evidence>
<protein>
    <submittedName>
        <fullName evidence="1">Uncharacterized protein</fullName>
    </submittedName>
</protein>